<feature type="transmembrane region" description="Helical" evidence="1">
    <location>
        <begin position="32"/>
        <end position="52"/>
    </location>
</feature>
<name>A0AA43QS56_9LECA</name>
<comment type="caution">
    <text evidence="2">The sequence shown here is derived from an EMBL/GenBank/DDBJ whole genome shotgun (WGS) entry which is preliminary data.</text>
</comment>
<accession>A0AA43QS56</accession>
<sequence length="236" mass="25725">MDPQALPSNEMKPALRRLGVTAYPDERLSIPFPLRVTIALFGGFATGASLGLSHGGKMAGMRFRAEHAHIFPTTTAGWYLYHKSKNYHVMLGGLREGLRMGFKVSFWAGSFMWIEEAVDRIRGTKDFVSSVVAGLKSDKKPVRGTAPSPGAAVQIFRTPRLPEDLVQLFKISAPRGKSLRSSPGGSKVSDVSIAKALYTVTKSSLATMCSFAIRSRDIASTEFTGKLRRSQTINSN</sequence>
<keyword evidence="1" id="KW-1133">Transmembrane helix</keyword>
<dbReference type="EMBL" id="JAPUFD010000011">
    <property type="protein sequence ID" value="MDI1490151.1"/>
    <property type="molecule type" value="Genomic_DNA"/>
</dbReference>
<keyword evidence="3" id="KW-1185">Reference proteome</keyword>
<evidence type="ECO:0000256" key="1">
    <source>
        <dbReference type="SAM" id="Phobius"/>
    </source>
</evidence>
<evidence type="ECO:0000313" key="2">
    <source>
        <dbReference type="EMBL" id="MDI1490151.1"/>
    </source>
</evidence>
<protein>
    <submittedName>
        <fullName evidence="2">Uncharacterized protein</fullName>
    </submittedName>
</protein>
<dbReference type="Proteomes" id="UP001161017">
    <property type="component" value="Unassembled WGS sequence"/>
</dbReference>
<evidence type="ECO:0000313" key="3">
    <source>
        <dbReference type="Proteomes" id="UP001161017"/>
    </source>
</evidence>
<organism evidence="2 3">
    <name type="scientific">Ramalina farinacea</name>
    <dbReference type="NCBI Taxonomy" id="258253"/>
    <lineage>
        <taxon>Eukaryota</taxon>
        <taxon>Fungi</taxon>
        <taxon>Dikarya</taxon>
        <taxon>Ascomycota</taxon>
        <taxon>Pezizomycotina</taxon>
        <taxon>Lecanoromycetes</taxon>
        <taxon>OSLEUM clade</taxon>
        <taxon>Lecanoromycetidae</taxon>
        <taxon>Lecanorales</taxon>
        <taxon>Lecanorineae</taxon>
        <taxon>Ramalinaceae</taxon>
        <taxon>Ramalina</taxon>
    </lineage>
</organism>
<reference evidence="2" key="1">
    <citation type="journal article" date="2023" name="Genome Biol. Evol.">
        <title>First Whole Genome Sequence and Flow Cytometry Genome Size Data for the Lichen-Forming Fungus Ramalina farinacea (Ascomycota).</title>
        <authorList>
            <person name="Llewellyn T."/>
            <person name="Mian S."/>
            <person name="Hill R."/>
            <person name="Leitch I.J."/>
            <person name="Gaya E."/>
        </authorList>
    </citation>
    <scope>NUCLEOTIDE SEQUENCE</scope>
    <source>
        <strain evidence="2">LIQ254RAFAR</strain>
    </source>
</reference>
<dbReference type="AlphaFoldDB" id="A0AA43QS56"/>
<keyword evidence="1" id="KW-0472">Membrane</keyword>
<proteinExistence type="predicted"/>
<gene>
    <name evidence="2" type="ORF">OHK93_001351</name>
</gene>
<dbReference type="PANTHER" id="PTHR37852">
    <property type="entry name" value="YALI0B21208P"/>
    <property type="match status" value="1"/>
</dbReference>
<keyword evidence="1" id="KW-0812">Transmembrane</keyword>
<dbReference type="PANTHER" id="PTHR37852:SF1">
    <property type="entry name" value="HIG1 DOMAIN-CONTAINING PROTEIN"/>
    <property type="match status" value="1"/>
</dbReference>